<comment type="caution">
    <text evidence="1">The sequence shown here is derived from an EMBL/GenBank/DDBJ whole genome shotgun (WGS) entry which is preliminary data.</text>
</comment>
<evidence type="ECO:0000313" key="1">
    <source>
        <dbReference type="EMBL" id="KAJ1521589.1"/>
    </source>
</evidence>
<evidence type="ECO:0000313" key="2">
    <source>
        <dbReference type="Proteomes" id="UP001075354"/>
    </source>
</evidence>
<accession>A0AAV7X6Q8</accession>
<dbReference type="EMBL" id="JAPTSV010000013">
    <property type="protein sequence ID" value="KAJ1521589.1"/>
    <property type="molecule type" value="Genomic_DNA"/>
</dbReference>
<proteinExistence type="predicted"/>
<sequence>MRVRDRQPDGHLLHPHLPARRPLGALRRPAVTACVAGDGENLHDTTFTVIRPHTPATMKPSVLVSNRLEDLVSSVHGGRFLFQ</sequence>
<organism evidence="1 2">
    <name type="scientific">Megalurothrips usitatus</name>
    <name type="common">bean blossom thrips</name>
    <dbReference type="NCBI Taxonomy" id="439358"/>
    <lineage>
        <taxon>Eukaryota</taxon>
        <taxon>Metazoa</taxon>
        <taxon>Ecdysozoa</taxon>
        <taxon>Arthropoda</taxon>
        <taxon>Hexapoda</taxon>
        <taxon>Insecta</taxon>
        <taxon>Pterygota</taxon>
        <taxon>Neoptera</taxon>
        <taxon>Paraneoptera</taxon>
        <taxon>Thysanoptera</taxon>
        <taxon>Terebrantia</taxon>
        <taxon>Thripoidea</taxon>
        <taxon>Thripidae</taxon>
        <taxon>Megalurothrips</taxon>
    </lineage>
</organism>
<dbReference type="Proteomes" id="UP001075354">
    <property type="component" value="Chromosome 13"/>
</dbReference>
<gene>
    <name evidence="1" type="ORF">ONE63_003240</name>
</gene>
<keyword evidence="2" id="KW-1185">Reference proteome</keyword>
<protein>
    <submittedName>
        <fullName evidence="1">Uncharacterized protein</fullName>
    </submittedName>
</protein>
<reference evidence="1" key="1">
    <citation type="submission" date="2022-12" db="EMBL/GenBank/DDBJ databases">
        <title>Chromosome-level genome assembly of the bean flower thrips Megalurothrips usitatus.</title>
        <authorList>
            <person name="Ma L."/>
            <person name="Liu Q."/>
            <person name="Li H."/>
            <person name="Cai W."/>
        </authorList>
    </citation>
    <scope>NUCLEOTIDE SEQUENCE</scope>
    <source>
        <strain evidence="1">Cailab_2022a</strain>
    </source>
</reference>
<name>A0AAV7X6Q8_9NEOP</name>
<dbReference type="AlphaFoldDB" id="A0AAV7X6Q8"/>